<keyword evidence="5 7" id="KW-0807">Transducer</keyword>
<keyword evidence="11" id="KW-1185">Reference proteome</keyword>
<evidence type="ECO:0000256" key="5">
    <source>
        <dbReference type="ARBA" id="ARBA00023224"/>
    </source>
</evidence>
<comment type="similarity">
    <text evidence="6">Belongs to the methyl-accepting chemotaxis (MCP) protein family.</text>
</comment>
<dbReference type="PANTHER" id="PTHR32089">
    <property type="entry name" value="METHYL-ACCEPTING CHEMOTAXIS PROTEIN MCPB"/>
    <property type="match status" value="1"/>
</dbReference>
<evidence type="ECO:0000256" key="8">
    <source>
        <dbReference type="SAM" id="Phobius"/>
    </source>
</evidence>
<keyword evidence="4 8" id="KW-0472">Membrane</keyword>
<evidence type="ECO:0000256" key="3">
    <source>
        <dbReference type="ARBA" id="ARBA00022989"/>
    </source>
</evidence>
<comment type="subcellular location">
    <subcellularLocation>
        <location evidence="1">Membrane</location>
        <topology evidence="1">Multi-pass membrane protein</topology>
    </subcellularLocation>
</comment>
<accession>A0ABU7J0F2</accession>
<sequence length="510" mass="55670">MLLWLLHAFLALVLLAGYWLSSASLLNSLLLLLLLLAFFVLSHRFNRTASVAKTSEPSPAFDISNIELSTSRLAIGSAEVSFFIDSLNSDIKHSAQNSASIATNSKELAHTSSLLNTSLQNLNQSIQLTASACLQADSQLDISVKNLEQLAGSVSHSAQELEQLRSSADDIQRITEVINNVAEQTNLLALNAAIEAARAGEQGRGFAVVAEEVRALAQKTSGATADIAKMLTEIRQQSRHTAEQMNLLVSKTSEVQQQLQEVASGFASINHEVNQAAAASSELEDAGSQLELTSTAITQSITNISEGLGAIEQKGNNIANQAVDLSMETESIYRELNQLQHDSFYSGILAEAEQAASAIAELLQQGIQNGQFSEQQLFANDYRPIANTNPQKFHTAYDNYTDKVFPQVQEPILSRNSQVLYAGAVDSKGYFPTHNKKFSQPLSGDYQKDLLTNRTKRIFSDRTGSRCGSNTEGMLLQTYKRDTGEILHDLSVPIYVNGKHWGGFRIGFKR</sequence>
<name>A0ABU7J0F2_9GAMM</name>
<evidence type="ECO:0000256" key="1">
    <source>
        <dbReference type="ARBA" id="ARBA00004141"/>
    </source>
</evidence>
<dbReference type="EMBL" id="JAUHLI010000001">
    <property type="protein sequence ID" value="MEE1999978.1"/>
    <property type="molecule type" value="Genomic_DNA"/>
</dbReference>
<dbReference type="SMART" id="SM00283">
    <property type="entry name" value="MA"/>
    <property type="match status" value="1"/>
</dbReference>
<keyword evidence="2 8" id="KW-0812">Transmembrane</keyword>
<dbReference type="Gene3D" id="1.10.287.950">
    <property type="entry name" value="Methyl-accepting chemotaxis protein"/>
    <property type="match status" value="1"/>
</dbReference>
<proteinExistence type="inferred from homology"/>
<dbReference type="RefSeq" id="WP_330127135.1">
    <property type="nucleotide sequence ID" value="NZ_JAUHLI010000001.1"/>
</dbReference>
<dbReference type="Pfam" id="PF00015">
    <property type="entry name" value="MCPsignal"/>
    <property type="match status" value="1"/>
</dbReference>
<evidence type="ECO:0000256" key="6">
    <source>
        <dbReference type="ARBA" id="ARBA00029447"/>
    </source>
</evidence>
<dbReference type="Proteomes" id="UP001336314">
    <property type="component" value="Unassembled WGS sequence"/>
</dbReference>
<evidence type="ECO:0000259" key="9">
    <source>
        <dbReference type="PROSITE" id="PS50111"/>
    </source>
</evidence>
<evidence type="ECO:0000256" key="2">
    <source>
        <dbReference type="ARBA" id="ARBA00022692"/>
    </source>
</evidence>
<dbReference type="PROSITE" id="PS50111">
    <property type="entry name" value="CHEMOTAXIS_TRANSDUC_2"/>
    <property type="match status" value="1"/>
</dbReference>
<feature type="domain" description="Methyl-accepting transducer" evidence="9">
    <location>
        <begin position="69"/>
        <end position="305"/>
    </location>
</feature>
<dbReference type="PRINTS" id="PR00260">
    <property type="entry name" value="CHEMTRNSDUCR"/>
</dbReference>
<protein>
    <submittedName>
        <fullName evidence="10">Methyl-accepting chemotaxis protein</fullName>
    </submittedName>
</protein>
<evidence type="ECO:0000313" key="10">
    <source>
        <dbReference type="EMBL" id="MEE1999978.1"/>
    </source>
</evidence>
<dbReference type="InterPro" id="IPR004089">
    <property type="entry name" value="MCPsignal_dom"/>
</dbReference>
<dbReference type="PANTHER" id="PTHR32089:SF119">
    <property type="entry name" value="METHYL-ACCEPTING CHEMOTAXIS PROTEIN CTPL"/>
    <property type="match status" value="1"/>
</dbReference>
<organism evidence="10 11">
    <name type="scientific">Alkalimonas cellulosilytica</name>
    <dbReference type="NCBI Taxonomy" id="3058395"/>
    <lineage>
        <taxon>Bacteria</taxon>
        <taxon>Pseudomonadati</taxon>
        <taxon>Pseudomonadota</taxon>
        <taxon>Gammaproteobacteria</taxon>
        <taxon>Alkalimonas</taxon>
    </lineage>
</organism>
<reference evidence="10 11" key="1">
    <citation type="submission" date="2023-07" db="EMBL/GenBank/DDBJ databases">
        <title>Alkalimonas sp., MEB108 novel, alkaliphilic bacterium isolated from Lonar Lake, India.</title>
        <authorList>
            <person name="Joshi A."/>
            <person name="Thite S."/>
        </authorList>
    </citation>
    <scope>NUCLEOTIDE SEQUENCE [LARGE SCALE GENOMIC DNA]</scope>
    <source>
        <strain evidence="10 11">MEB108</strain>
    </source>
</reference>
<dbReference type="SUPFAM" id="SSF58104">
    <property type="entry name" value="Methyl-accepting chemotaxis protein (MCP) signaling domain"/>
    <property type="match status" value="1"/>
</dbReference>
<gene>
    <name evidence="10" type="ORF">QWY20_00800</name>
</gene>
<comment type="caution">
    <text evidence="10">The sequence shown here is derived from an EMBL/GenBank/DDBJ whole genome shotgun (WGS) entry which is preliminary data.</text>
</comment>
<feature type="transmembrane region" description="Helical" evidence="8">
    <location>
        <begin position="25"/>
        <end position="43"/>
    </location>
</feature>
<dbReference type="InterPro" id="IPR004090">
    <property type="entry name" value="Chemotax_Me-accpt_rcpt"/>
</dbReference>
<evidence type="ECO:0000313" key="11">
    <source>
        <dbReference type="Proteomes" id="UP001336314"/>
    </source>
</evidence>
<evidence type="ECO:0000256" key="4">
    <source>
        <dbReference type="ARBA" id="ARBA00023136"/>
    </source>
</evidence>
<keyword evidence="3 8" id="KW-1133">Transmembrane helix</keyword>
<evidence type="ECO:0000256" key="7">
    <source>
        <dbReference type="PROSITE-ProRule" id="PRU00284"/>
    </source>
</evidence>